<accession>A0A0A9F2W6</accession>
<dbReference type="EMBL" id="GBRH01193405">
    <property type="protein sequence ID" value="JAE04491.1"/>
    <property type="molecule type" value="Transcribed_RNA"/>
</dbReference>
<reference evidence="1" key="2">
    <citation type="journal article" date="2015" name="Data Brief">
        <title>Shoot transcriptome of the giant reed, Arundo donax.</title>
        <authorList>
            <person name="Barrero R.A."/>
            <person name="Guerrero F.D."/>
            <person name="Moolhuijzen P."/>
            <person name="Goolsby J.A."/>
            <person name="Tidwell J."/>
            <person name="Bellgard S.E."/>
            <person name="Bellgard M.I."/>
        </authorList>
    </citation>
    <scope>NUCLEOTIDE SEQUENCE</scope>
    <source>
        <tissue evidence="1">Shoot tissue taken approximately 20 cm above the soil surface</tissue>
    </source>
</reference>
<reference evidence="1" key="1">
    <citation type="submission" date="2014-09" db="EMBL/GenBank/DDBJ databases">
        <authorList>
            <person name="Magalhaes I.L.F."/>
            <person name="Oliveira U."/>
            <person name="Santos F.R."/>
            <person name="Vidigal T.H.D.A."/>
            <person name="Brescovit A.D."/>
            <person name="Santos A.J."/>
        </authorList>
    </citation>
    <scope>NUCLEOTIDE SEQUENCE</scope>
    <source>
        <tissue evidence="1">Shoot tissue taken approximately 20 cm above the soil surface</tissue>
    </source>
</reference>
<protein>
    <submittedName>
        <fullName evidence="1">Uncharacterized protein</fullName>
    </submittedName>
</protein>
<sequence>MLGGGNFVHNTLNCSVQKQEEMLRLTNVCCSTEDEIIKLHCFVHGCPLPLIFFGQL</sequence>
<evidence type="ECO:0000313" key="1">
    <source>
        <dbReference type="EMBL" id="JAE04491.1"/>
    </source>
</evidence>
<dbReference type="AlphaFoldDB" id="A0A0A9F2W6"/>
<proteinExistence type="predicted"/>
<organism evidence="1">
    <name type="scientific">Arundo donax</name>
    <name type="common">Giant reed</name>
    <name type="synonym">Donax arundinaceus</name>
    <dbReference type="NCBI Taxonomy" id="35708"/>
    <lineage>
        <taxon>Eukaryota</taxon>
        <taxon>Viridiplantae</taxon>
        <taxon>Streptophyta</taxon>
        <taxon>Embryophyta</taxon>
        <taxon>Tracheophyta</taxon>
        <taxon>Spermatophyta</taxon>
        <taxon>Magnoliopsida</taxon>
        <taxon>Liliopsida</taxon>
        <taxon>Poales</taxon>
        <taxon>Poaceae</taxon>
        <taxon>PACMAD clade</taxon>
        <taxon>Arundinoideae</taxon>
        <taxon>Arundineae</taxon>
        <taxon>Arundo</taxon>
    </lineage>
</organism>
<name>A0A0A9F2W6_ARUDO</name>